<evidence type="ECO:0000259" key="4">
    <source>
        <dbReference type="Pfam" id="PF25917"/>
    </source>
</evidence>
<dbReference type="Gene3D" id="2.40.420.20">
    <property type="match status" value="1"/>
</dbReference>
<dbReference type="PANTHER" id="PTHR30469:SF36">
    <property type="entry name" value="BLL3903 PROTEIN"/>
    <property type="match status" value="1"/>
</dbReference>
<dbReference type="Pfam" id="PF25917">
    <property type="entry name" value="BSH_RND"/>
    <property type="match status" value="1"/>
</dbReference>
<dbReference type="RefSeq" id="WP_144332949.1">
    <property type="nucleotide sequence ID" value="NZ_VLPL01000004.1"/>
</dbReference>
<evidence type="ECO:0000313" key="7">
    <source>
        <dbReference type="EMBL" id="TSJ44835.1"/>
    </source>
</evidence>
<protein>
    <submittedName>
        <fullName evidence="7">Efflux RND transporter periplasmic adaptor subunit</fullName>
    </submittedName>
</protein>
<name>A0A556MY50_9FLAO</name>
<dbReference type="SUPFAM" id="SSF111369">
    <property type="entry name" value="HlyD-like secretion proteins"/>
    <property type="match status" value="1"/>
</dbReference>
<organism evidence="7 8">
    <name type="scientific">Fluviicola chungangensis</name>
    <dbReference type="NCBI Taxonomy" id="2597671"/>
    <lineage>
        <taxon>Bacteria</taxon>
        <taxon>Pseudomonadati</taxon>
        <taxon>Bacteroidota</taxon>
        <taxon>Flavobacteriia</taxon>
        <taxon>Flavobacteriales</taxon>
        <taxon>Crocinitomicaceae</taxon>
        <taxon>Fluviicola</taxon>
    </lineage>
</organism>
<dbReference type="InterPro" id="IPR058627">
    <property type="entry name" value="MdtA-like_C"/>
</dbReference>
<gene>
    <name evidence="7" type="ORF">FO442_09560</name>
</gene>
<evidence type="ECO:0000256" key="3">
    <source>
        <dbReference type="ARBA" id="ARBA00022448"/>
    </source>
</evidence>
<sequence>MIRTVFILSLLFFVSACGEKKEDLKTQKAPIVTVDVVVLKPGEVVRSIAIPGSIIPNEQVDIYSEVPGRIQHISFKEGQSVAKGTILVQVDSDILKAQKAQLIVEKDLAEKDETRKKSLYQAKGISLQEYEVSQSALADAKARLDLLNVQISKATIRAPFSGKIGLRHVSEGAFISSSTLITSIVQENPVKIEFSVPEKYARNVRVGQVIEFKTADDSKSYSGKVYAFEPRIDEGTRMMTVRASLPNPGGLIAGSFVSINYDMGKEENAFMVPAESVVPVLKGQKILVVRNDLVEEIPVEIGIRTPDKVQVIGNLKEGDQVLISGLLAVKAGMPVKTKIAGK</sequence>
<proteinExistence type="inferred from homology"/>
<evidence type="ECO:0000256" key="2">
    <source>
        <dbReference type="ARBA" id="ARBA00009477"/>
    </source>
</evidence>
<dbReference type="GO" id="GO:1990281">
    <property type="term" value="C:efflux pump complex"/>
    <property type="evidence" value="ECO:0007669"/>
    <property type="project" value="TreeGrafter"/>
</dbReference>
<dbReference type="Gene3D" id="2.40.30.170">
    <property type="match status" value="1"/>
</dbReference>
<comment type="subcellular location">
    <subcellularLocation>
        <location evidence="1">Cell envelope</location>
    </subcellularLocation>
</comment>
<dbReference type="InterPro" id="IPR058625">
    <property type="entry name" value="MdtA-like_BSH"/>
</dbReference>
<dbReference type="InterPro" id="IPR058792">
    <property type="entry name" value="Beta-barrel_RND_2"/>
</dbReference>
<dbReference type="GO" id="GO:0015562">
    <property type="term" value="F:efflux transmembrane transporter activity"/>
    <property type="evidence" value="ECO:0007669"/>
    <property type="project" value="TreeGrafter"/>
</dbReference>
<keyword evidence="3" id="KW-0813">Transport</keyword>
<dbReference type="AlphaFoldDB" id="A0A556MY50"/>
<accession>A0A556MY50</accession>
<dbReference type="Pfam" id="PF25967">
    <property type="entry name" value="RND-MFP_C"/>
    <property type="match status" value="1"/>
</dbReference>
<comment type="similarity">
    <text evidence="2">Belongs to the membrane fusion protein (MFP) (TC 8.A.1) family.</text>
</comment>
<dbReference type="EMBL" id="VLPL01000004">
    <property type="protein sequence ID" value="TSJ44835.1"/>
    <property type="molecule type" value="Genomic_DNA"/>
</dbReference>
<feature type="domain" description="Multidrug resistance protein MdtA-like C-terminal permuted SH3" evidence="6">
    <location>
        <begin position="268"/>
        <end position="326"/>
    </location>
</feature>
<evidence type="ECO:0000259" key="5">
    <source>
        <dbReference type="Pfam" id="PF25954"/>
    </source>
</evidence>
<evidence type="ECO:0000313" key="8">
    <source>
        <dbReference type="Proteomes" id="UP000316008"/>
    </source>
</evidence>
<dbReference type="Gene3D" id="1.10.287.470">
    <property type="entry name" value="Helix hairpin bin"/>
    <property type="match status" value="1"/>
</dbReference>
<dbReference type="NCBIfam" id="TIGR01730">
    <property type="entry name" value="RND_mfp"/>
    <property type="match status" value="1"/>
</dbReference>
<dbReference type="OrthoDB" id="9806939at2"/>
<reference evidence="7 8" key="1">
    <citation type="submission" date="2019-07" db="EMBL/GenBank/DDBJ databases">
        <authorList>
            <person name="Huq M.A."/>
        </authorList>
    </citation>
    <scope>NUCLEOTIDE SEQUENCE [LARGE SCALE GENOMIC DNA]</scope>
    <source>
        <strain evidence="7 8">MAH-3</strain>
    </source>
</reference>
<comment type="caution">
    <text evidence="7">The sequence shown here is derived from an EMBL/GenBank/DDBJ whole genome shotgun (WGS) entry which is preliminary data.</text>
</comment>
<dbReference type="Proteomes" id="UP000316008">
    <property type="component" value="Unassembled WGS sequence"/>
</dbReference>
<feature type="domain" description="CusB-like beta-barrel" evidence="5">
    <location>
        <begin position="192"/>
        <end position="261"/>
    </location>
</feature>
<dbReference type="PANTHER" id="PTHR30469">
    <property type="entry name" value="MULTIDRUG RESISTANCE PROTEIN MDTA"/>
    <property type="match status" value="1"/>
</dbReference>
<dbReference type="Pfam" id="PF25954">
    <property type="entry name" value="Beta-barrel_RND_2"/>
    <property type="match status" value="1"/>
</dbReference>
<evidence type="ECO:0000259" key="6">
    <source>
        <dbReference type="Pfam" id="PF25967"/>
    </source>
</evidence>
<feature type="domain" description="Multidrug resistance protein MdtA-like barrel-sandwich hybrid" evidence="4">
    <location>
        <begin position="58"/>
        <end position="181"/>
    </location>
</feature>
<dbReference type="PROSITE" id="PS51257">
    <property type="entry name" value="PROKAR_LIPOPROTEIN"/>
    <property type="match status" value="1"/>
</dbReference>
<evidence type="ECO:0000256" key="1">
    <source>
        <dbReference type="ARBA" id="ARBA00004196"/>
    </source>
</evidence>
<dbReference type="InterPro" id="IPR006143">
    <property type="entry name" value="RND_pump_MFP"/>
</dbReference>
<dbReference type="Gene3D" id="2.40.50.100">
    <property type="match status" value="1"/>
</dbReference>
<keyword evidence="8" id="KW-1185">Reference proteome</keyword>